<evidence type="ECO:0000256" key="4">
    <source>
        <dbReference type="ARBA" id="ARBA00023136"/>
    </source>
</evidence>
<keyword evidence="9" id="KW-1185">Reference proteome</keyword>
<feature type="compositionally biased region" description="Polar residues" evidence="5">
    <location>
        <begin position="180"/>
        <end position="191"/>
    </location>
</feature>
<dbReference type="EMBL" id="BMER01000004">
    <property type="protein sequence ID" value="GGG97409.1"/>
    <property type="molecule type" value="Genomic_DNA"/>
</dbReference>
<dbReference type="GO" id="GO:0016020">
    <property type="term" value="C:membrane"/>
    <property type="evidence" value="ECO:0007669"/>
    <property type="project" value="UniProtKB-SubCell"/>
</dbReference>
<dbReference type="InterPro" id="IPR006260">
    <property type="entry name" value="TonB/TolA_C"/>
</dbReference>
<proteinExistence type="predicted"/>
<feature type="compositionally biased region" description="Low complexity" evidence="5">
    <location>
        <begin position="150"/>
        <end position="161"/>
    </location>
</feature>
<dbReference type="RefSeq" id="WP_188507471.1">
    <property type="nucleotide sequence ID" value="NZ_BMER01000004.1"/>
</dbReference>
<keyword evidence="3 6" id="KW-1133">Transmembrane helix</keyword>
<dbReference type="PROSITE" id="PS52015">
    <property type="entry name" value="TONB_CTD"/>
    <property type="match status" value="1"/>
</dbReference>
<dbReference type="Pfam" id="PF13715">
    <property type="entry name" value="CarbopepD_reg_2"/>
    <property type="match status" value="1"/>
</dbReference>
<evidence type="ECO:0000256" key="3">
    <source>
        <dbReference type="ARBA" id="ARBA00022989"/>
    </source>
</evidence>
<evidence type="ECO:0000313" key="8">
    <source>
        <dbReference type="EMBL" id="GGG97409.1"/>
    </source>
</evidence>
<dbReference type="SUPFAM" id="SSF74653">
    <property type="entry name" value="TolA/TonB C-terminal domain"/>
    <property type="match status" value="1"/>
</dbReference>
<dbReference type="InterPro" id="IPR037682">
    <property type="entry name" value="TonB_C"/>
</dbReference>
<feature type="region of interest" description="Disordered" evidence="5">
    <location>
        <begin position="117"/>
        <end position="191"/>
    </location>
</feature>
<dbReference type="InterPro" id="IPR008969">
    <property type="entry name" value="CarboxyPept-like_regulatory"/>
</dbReference>
<sequence>MEKGKVDMELIKRYVRGELSPREMYTLERQAQDDPALMDVILGMENEVEEVHEANLAAIRNRIAVRTRRGGTRRLATAQRWAIAATVLVAFTLGALWFTEWRAPEQSQAELVSAPIEAETPRLEQPVTPEEGVASEGAAAVQSPQSKVPLADQRQQRLAAAPTVPLRESAEGSAEAIGSTDRQTAAKQTQSMDTLDETVVVGYGAQKKADLTGAVAANVLIDTPVKESEQALAGRAPGIRIRGVSQHVNQPVVSGKIVDGQTQEPLSGVALQLSDGHKVVTDSSGRFVVADPELIQSASLIGYELQSVEVVGKDTILLIMEPSAVSLSEVVVTGYGKAKSAGNPEPKDGWRAYRRYLKDEQKRADGEKGTVDLTFIVDKDGRPTDIKVVKTNNENLNSLAVAIVLNGPHWKPGRNGGCEAALQITF</sequence>
<feature type="domain" description="TonB C-terminal" evidence="7">
    <location>
        <begin position="343"/>
        <end position="426"/>
    </location>
</feature>
<evidence type="ECO:0000256" key="2">
    <source>
        <dbReference type="ARBA" id="ARBA00022692"/>
    </source>
</evidence>
<dbReference type="GO" id="GO:0055085">
    <property type="term" value="P:transmembrane transport"/>
    <property type="evidence" value="ECO:0007669"/>
    <property type="project" value="InterPro"/>
</dbReference>
<dbReference type="AlphaFoldDB" id="A0A917HZ85"/>
<protein>
    <recommendedName>
        <fullName evidence="7">TonB C-terminal domain-containing protein</fullName>
    </recommendedName>
</protein>
<accession>A0A917HZ85</accession>
<evidence type="ECO:0000256" key="6">
    <source>
        <dbReference type="SAM" id="Phobius"/>
    </source>
</evidence>
<dbReference type="SUPFAM" id="SSF49464">
    <property type="entry name" value="Carboxypeptidase regulatory domain-like"/>
    <property type="match status" value="1"/>
</dbReference>
<name>A0A917HZ85_9SPHI</name>
<keyword evidence="2 6" id="KW-0812">Transmembrane</keyword>
<reference evidence="8" key="2">
    <citation type="submission" date="2020-09" db="EMBL/GenBank/DDBJ databases">
        <authorList>
            <person name="Sun Q."/>
            <person name="Zhou Y."/>
        </authorList>
    </citation>
    <scope>NUCLEOTIDE SEQUENCE</scope>
    <source>
        <strain evidence="8">CGMCC 1.12195</strain>
    </source>
</reference>
<dbReference type="NCBIfam" id="TIGR01352">
    <property type="entry name" value="tonB_Cterm"/>
    <property type="match status" value="1"/>
</dbReference>
<gene>
    <name evidence="8" type="ORF">GCM10007415_35980</name>
</gene>
<comment type="caution">
    <text evidence="8">The sequence shown here is derived from an EMBL/GenBank/DDBJ whole genome shotgun (WGS) entry which is preliminary data.</text>
</comment>
<keyword evidence="4 6" id="KW-0472">Membrane</keyword>
<evidence type="ECO:0000256" key="1">
    <source>
        <dbReference type="ARBA" id="ARBA00004167"/>
    </source>
</evidence>
<feature type="compositionally biased region" description="Low complexity" evidence="5">
    <location>
        <begin position="130"/>
        <end position="141"/>
    </location>
</feature>
<evidence type="ECO:0000313" key="9">
    <source>
        <dbReference type="Proteomes" id="UP000660862"/>
    </source>
</evidence>
<feature type="transmembrane region" description="Helical" evidence="6">
    <location>
        <begin position="78"/>
        <end position="98"/>
    </location>
</feature>
<dbReference type="Proteomes" id="UP000660862">
    <property type="component" value="Unassembled WGS sequence"/>
</dbReference>
<evidence type="ECO:0000256" key="5">
    <source>
        <dbReference type="SAM" id="MobiDB-lite"/>
    </source>
</evidence>
<organism evidence="8 9">
    <name type="scientific">Parapedobacter pyrenivorans</name>
    <dbReference type="NCBI Taxonomy" id="1305674"/>
    <lineage>
        <taxon>Bacteria</taxon>
        <taxon>Pseudomonadati</taxon>
        <taxon>Bacteroidota</taxon>
        <taxon>Sphingobacteriia</taxon>
        <taxon>Sphingobacteriales</taxon>
        <taxon>Sphingobacteriaceae</taxon>
        <taxon>Parapedobacter</taxon>
    </lineage>
</organism>
<dbReference type="Gene3D" id="3.30.1150.10">
    <property type="match status" value="1"/>
</dbReference>
<dbReference type="Pfam" id="PF03544">
    <property type="entry name" value="TonB_C"/>
    <property type="match status" value="1"/>
</dbReference>
<comment type="subcellular location">
    <subcellularLocation>
        <location evidence="1">Membrane</location>
        <topology evidence="1">Single-pass membrane protein</topology>
    </subcellularLocation>
</comment>
<reference evidence="8" key="1">
    <citation type="journal article" date="2014" name="Int. J. Syst. Evol. Microbiol.">
        <title>Complete genome sequence of Corynebacterium casei LMG S-19264T (=DSM 44701T), isolated from a smear-ripened cheese.</title>
        <authorList>
            <consortium name="US DOE Joint Genome Institute (JGI-PGF)"/>
            <person name="Walter F."/>
            <person name="Albersmeier A."/>
            <person name="Kalinowski J."/>
            <person name="Ruckert C."/>
        </authorList>
    </citation>
    <scope>NUCLEOTIDE SEQUENCE</scope>
    <source>
        <strain evidence="8">CGMCC 1.12195</strain>
    </source>
</reference>
<evidence type="ECO:0000259" key="7">
    <source>
        <dbReference type="PROSITE" id="PS52015"/>
    </source>
</evidence>